<evidence type="ECO:0000256" key="1">
    <source>
        <dbReference type="ARBA" id="ARBA00034125"/>
    </source>
</evidence>
<dbReference type="PANTHER" id="PTHR31082">
    <property type="entry name" value="PHEROMONE-REGULATED MEMBRANE PROTEIN 10"/>
    <property type="match status" value="1"/>
</dbReference>
<feature type="compositionally biased region" description="Basic and acidic residues" evidence="2">
    <location>
        <begin position="1"/>
        <end position="14"/>
    </location>
</feature>
<feature type="compositionally biased region" description="Polar residues" evidence="2">
    <location>
        <begin position="211"/>
        <end position="228"/>
    </location>
</feature>
<feature type="compositionally biased region" description="Basic and acidic residues" evidence="2">
    <location>
        <begin position="659"/>
        <end position="685"/>
    </location>
</feature>
<dbReference type="eggNOG" id="ENOG502QPMM">
    <property type="taxonomic scope" value="Eukaryota"/>
</dbReference>
<dbReference type="GO" id="GO:0022857">
    <property type="term" value="F:transmembrane transporter activity"/>
    <property type="evidence" value="ECO:0007669"/>
    <property type="project" value="InterPro"/>
</dbReference>
<evidence type="ECO:0000256" key="2">
    <source>
        <dbReference type="SAM" id="MobiDB-lite"/>
    </source>
</evidence>
<organism evidence="5 6">
    <name type="scientific">Yarrowia lipolytica</name>
    <name type="common">Candida lipolytica</name>
    <dbReference type="NCBI Taxonomy" id="4952"/>
    <lineage>
        <taxon>Eukaryota</taxon>
        <taxon>Fungi</taxon>
        <taxon>Dikarya</taxon>
        <taxon>Ascomycota</taxon>
        <taxon>Saccharomycotina</taxon>
        <taxon>Dipodascomycetes</taxon>
        <taxon>Dipodascales</taxon>
        <taxon>Dipodascales incertae sedis</taxon>
        <taxon>Yarrowia</taxon>
    </lineage>
</organism>
<dbReference type="Pfam" id="PF06738">
    <property type="entry name" value="ThrE"/>
    <property type="match status" value="1"/>
</dbReference>
<evidence type="ECO:0000313" key="5">
    <source>
        <dbReference type="EMBL" id="AOW05924.1"/>
    </source>
</evidence>
<feature type="compositionally biased region" description="Polar residues" evidence="2">
    <location>
        <begin position="137"/>
        <end position="153"/>
    </location>
</feature>
<dbReference type="Proteomes" id="UP000182444">
    <property type="component" value="Chromosome 1E"/>
</dbReference>
<keyword evidence="3" id="KW-0472">Membrane</keyword>
<feature type="transmembrane region" description="Helical" evidence="3">
    <location>
        <begin position="1247"/>
        <end position="1268"/>
    </location>
</feature>
<dbReference type="PANTHER" id="PTHR31082:SF4">
    <property type="entry name" value="PHEROMONE-REGULATED MEMBRANE PROTEIN 10"/>
    <property type="match status" value="1"/>
</dbReference>
<feature type="transmembrane region" description="Helical" evidence="3">
    <location>
        <begin position="1339"/>
        <end position="1358"/>
    </location>
</feature>
<feature type="transmembrane region" description="Helical" evidence="3">
    <location>
        <begin position="1452"/>
        <end position="1473"/>
    </location>
</feature>
<dbReference type="InterPro" id="IPR010619">
    <property type="entry name" value="ThrE-like_N"/>
</dbReference>
<feature type="transmembrane region" description="Helical" evidence="3">
    <location>
        <begin position="1288"/>
        <end position="1304"/>
    </location>
</feature>
<feature type="compositionally biased region" description="Low complexity" evidence="2">
    <location>
        <begin position="15"/>
        <end position="40"/>
    </location>
</feature>
<feature type="compositionally biased region" description="Polar residues" evidence="2">
    <location>
        <begin position="368"/>
        <end position="379"/>
    </location>
</feature>
<gene>
    <name evidence="5" type="ORF">YALI1_E29433g</name>
</gene>
<feature type="compositionally biased region" description="Low complexity" evidence="2">
    <location>
        <begin position="829"/>
        <end position="841"/>
    </location>
</feature>
<name>A0A1D8NJV7_YARLL</name>
<dbReference type="InterPro" id="IPR051361">
    <property type="entry name" value="ThrE/Ser_Exporter"/>
</dbReference>
<dbReference type="VEuPathDB" id="FungiDB:YALI0_E24651g"/>
<feature type="compositionally biased region" description="Low complexity" evidence="2">
    <location>
        <begin position="400"/>
        <end position="419"/>
    </location>
</feature>
<feature type="compositionally biased region" description="Basic residues" evidence="2">
    <location>
        <begin position="917"/>
        <end position="937"/>
    </location>
</feature>
<feature type="compositionally biased region" description="Basic and acidic residues" evidence="2">
    <location>
        <begin position="594"/>
        <end position="610"/>
    </location>
</feature>
<feature type="compositionally biased region" description="Basic residues" evidence="2">
    <location>
        <begin position="862"/>
        <end position="879"/>
    </location>
</feature>
<feature type="transmembrane region" description="Helical" evidence="3">
    <location>
        <begin position="1316"/>
        <end position="1333"/>
    </location>
</feature>
<feature type="compositionally biased region" description="Acidic residues" evidence="2">
    <location>
        <begin position="423"/>
        <end position="435"/>
    </location>
</feature>
<feature type="transmembrane region" description="Helical" evidence="3">
    <location>
        <begin position="1154"/>
        <end position="1173"/>
    </location>
</feature>
<proteinExistence type="inferred from homology"/>
<feature type="compositionally biased region" description="Low complexity" evidence="2">
    <location>
        <begin position="321"/>
        <end position="332"/>
    </location>
</feature>
<reference evidence="5 6" key="1">
    <citation type="journal article" date="2016" name="PLoS ONE">
        <title>Sequence Assembly of Yarrowia lipolytica Strain W29/CLIB89 Shows Transposable Element Diversity.</title>
        <authorList>
            <person name="Magnan C."/>
            <person name="Yu J."/>
            <person name="Chang I."/>
            <person name="Jahn E."/>
            <person name="Kanomata Y."/>
            <person name="Wu J."/>
            <person name="Zeller M."/>
            <person name="Oakes M."/>
            <person name="Baldi P."/>
            <person name="Sandmeyer S."/>
        </authorList>
    </citation>
    <scope>NUCLEOTIDE SEQUENCE [LARGE SCALE GENOMIC DNA]</scope>
    <source>
        <strain evidence="6">CLIB89(W29)</strain>
    </source>
</reference>
<feature type="compositionally biased region" description="Low complexity" evidence="2">
    <location>
        <begin position="906"/>
        <end position="916"/>
    </location>
</feature>
<accession>A0A1D8NJV7</accession>
<feature type="compositionally biased region" description="Basic and acidic residues" evidence="2">
    <location>
        <begin position="712"/>
        <end position="734"/>
    </location>
</feature>
<sequence length="1483" mass="160208">MDKDRGKDKGKGKDTASPSPAATPEKPATTTTTPSTSTAPQRPPLFSANSSSSLRGFVLQQPPEGRKGRTAGVKSHAASRNASREPPKSRDASPARFGRGRRTKTQTSLLSVEDDAPIRSRSPGAFNPHARPFASLRANTPGASSPGLGSSTPAGGYFTNIPASSRPQSLLGQEGSLHKRSTSAIELGKLAKSPKSPKSPSSPGVTPPHSAGSSKETSKAGTPSSGVASSDKKPSPPRPKSYHVAIGEALQRGEPVRGRPGRPGMMRTQSDEHVATRSSSANKQRQRVRFPKDNDPTTKRILYPADENDDGHDDSDEKETSVVIPTPSVVIVGPDGEEPASAPISTGSPGADTDDYFSTHPNKKKSTLKSPGTPTTYSPSVPAGRARSATGVTTHTPPKGSSLSSTTLMNTLLNSSGLGQYDTESEEDDDEDEEVTFTARPRQPAQPSNSEEAGPSEQPQFRIDKVKSISLMRARQSRAREAQEEETVASTDDDGVGNNDMFKIDDDARSVSTDESSDDESDADRAARADAPLIERERASAAHVDAFAQNSERGSNMAVGAAIMGGLASFGSMSGGGMAPGAVDRSSESSQTLDDQRDQRDSHLALRRENALGMHSHSAPGSEDHTPGDASGNASAGNHDDGEDSLAGHDINDIPLVALDRRLEDIKEKRAEDKEKRAEDNEKERQHHHHNHHHHHSSETGPNTGASSPFSEEEKDREAEEAEILRDQARDLVNQHKHAVHTPDAEDEDYDPFTAPAVDYFSSIHIHDDDEDEDNHGNFLTYDAADGSVTPTHEDYVAPPKRFKQGVLGALLKLYNEEEGNKSTSTLATTVGDGTSTGDVSPMLYGSEPTTPGGTPIDHPTKSKTKTTQKLGLKKKKKELLKIIEDQRKEKEENKKRPKWYDKSRSTSPSPGGTPAPHHHHHIPGLHLHHHTKGHQRSHSEGYLDEMETAAGGGGDGGDKPPDRPRSLRSEALRPVKDIKKLNKMAKNTGKNFKKRERELKRRRRQEVKITVHIAELLQRQRFILRMCRALMLYGAPTHRLEEYMKMTSRILEIDGQFLYIPGCMIVSFGDATTHTSEMQLVRCVQGVNLSKLQDTHEIYKEVVHDMIGVEEASNRLDEILRSKNLYPPWLCVIFFACGTGVVSPYAFRGRWADIPMCIILGSVVGFFQIIVAPRSDLYNNVFEVSMSILISFLARAIGTISSGGSHPFCFAAIAQGSLAIILPGYIVLCGSLELQSKNIVAGSIRMFYAVIYSMFLGFGITLGAVVYGWCDHNATRQDKCPQQLDPLWRILFVPLYSFFIALVNQARITQLPSMLLISGAGYTVTYFVGANIPDPDNSSYLTSAIGAFTIGILGNLYSRLGHGLAFAAMLPGIFVQVPSGVASQGSLVAAIANSNRLIGNKNVTTTIRETIVNSATSTVVTRVQTSLLTETSTAAIEQATPGGAANLGFTMIQVAIGITVGLFAATLCVYPFGKKRSGLFTF</sequence>
<feature type="compositionally biased region" description="Low complexity" evidence="2">
    <location>
        <begin position="193"/>
        <end position="203"/>
    </location>
</feature>
<feature type="compositionally biased region" description="Basic and acidic residues" evidence="2">
    <location>
        <begin position="957"/>
        <end position="976"/>
    </location>
</feature>
<keyword evidence="3" id="KW-1133">Transmembrane helix</keyword>
<feature type="compositionally biased region" description="Polar residues" evidence="2">
    <location>
        <begin position="699"/>
        <end position="710"/>
    </location>
</feature>
<dbReference type="GeneID" id="2912656"/>
<evidence type="ECO:0000259" key="4">
    <source>
        <dbReference type="Pfam" id="PF06738"/>
    </source>
</evidence>
<comment type="similarity">
    <text evidence="1">Belongs to the ThrE exporter (TC 2.A.79) family.</text>
</comment>
<evidence type="ECO:0000313" key="6">
    <source>
        <dbReference type="Proteomes" id="UP000182444"/>
    </source>
</evidence>
<feature type="compositionally biased region" description="Basic and acidic residues" evidence="2">
    <location>
        <begin position="523"/>
        <end position="537"/>
    </location>
</feature>
<feature type="transmembrane region" description="Helical" evidence="3">
    <location>
        <begin position="1365"/>
        <end position="1393"/>
    </location>
</feature>
<feature type="region of interest" description="Disordered" evidence="2">
    <location>
        <begin position="1"/>
        <end position="537"/>
    </location>
</feature>
<evidence type="ECO:0000256" key="3">
    <source>
        <dbReference type="SAM" id="Phobius"/>
    </source>
</evidence>
<keyword evidence="3" id="KW-0812">Transmembrane</keyword>
<feature type="compositionally biased region" description="Acidic residues" evidence="2">
    <location>
        <begin position="306"/>
        <end position="317"/>
    </location>
</feature>
<dbReference type="VEuPathDB" id="FungiDB:YALI1_E29433g"/>
<feature type="compositionally biased region" description="Acidic residues" evidence="2">
    <location>
        <begin position="483"/>
        <end position="495"/>
    </location>
</feature>
<feature type="region of interest" description="Disordered" evidence="2">
    <location>
        <begin position="822"/>
        <end position="976"/>
    </location>
</feature>
<dbReference type="RefSeq" id="XP_504362.3">
    <property type="nucleotide sequence ID" value="XM_504362.3"/>
</dbReference>
<feature type="domain" description="Threonine/serine exporter-like N-terminal" evidence="4">
    <location>
        <begin position="1022"/>
        <end position="1267"/>
    </location>
</feature>
<dbReference type="EMBL" id="CP017557">
    <property type="protein sequence ID" value="AOW05924.1"/>
    <property type="molecule type" value="Genomic_DNA"/>
</dbReference>
<feature type="compositionally biased region" description="Polar residues" evidence="2">
    <location>
        <begin position="161"/>
        <end position="171"/>
    </location>
</feature>
<dbReference type="KEGG" id="yli:2912656"/>
<feature type="compositionally biased region" description="Basic and acidic residues" evidence="2">
    <location>
        <begin position="82"/>
        <end position="93"/>
    </location>
</feature>
<feature type="compositionally biased region" description="Basic residues" evidence="2">
    <location>
        <begin position="686"/>
        <end position="696"/>
    </location>
</feature>
<feature type="transmembrane region" description="Helical" evidence="3">
    <location>
        <begin position="1211"/>
        <end position="1235"/>
    </location>
</feature>
<protein>
    <recommendedName>
        <fullName evidence="4">Threonine/serine exporter-like N-terminal domain-containing protein</fullName>
    </recommendedName>
</protein>
<feature type="transmembrane region" description="Helical" evidence="3">
    <location>
        <begin position="1126"/>
        <end position="1148"/>
    </location>
</feature>
<feature type="region of interest" description="Disordered" evidence="2">
    <location>
        <begin position="567"/>
        <end position="754"/>
    </location>
</feature>
<feature type="compositionally biased region" description="Basic and acidic residues" evidence="2">
    <location>
        <begin position="880"/>
        <end position="905"/>
    </location>
</feature>